<sequence>MDTTIKVSTETRDRIKAIGAQRNQSAEKVILSALDELDRAMFWDAYDAAVAEDGPPTIEPGWEATASDLND</sequence>
<comment type="caution">
    <text evidence="1">The sequence shown here is derived from an EMBL/GenBank/DDBJ whole genome shotgun (WGS) entry which is preliminary data.</text>
</comment>
<evidence type="ECO:0000313" key="1">
    <source>
        <dbReference type="EMBL" id="MFI7585681.1"/>
    </source>
</evidence>
<organism evidence="1 2">
    <name type="scientific">Spongisporangium articulatum</name>
    <dbReference type="NCBI Taxonomy" id="3362603"/>
    <lineage>
        <taxon>Bacteria</taxon>
        <taxon>Bacillati</taxon>
        <taxon>Actinomycetota</taxon>
        <taxon>Actinomycetes</taxon>
        <taxon>Kineosporiales</taxon>
        <taxon>Kineosporiaceae</taxon>
        <taxon>Spongisporangium</taxon>
    </lineage>
</organism>
<evidence type="ECO:0000313" key="2">
    <source>
        <dbReference type="Proteomes" id="UP001612915"/>
    </source>
</evidence>
<keyword evidence="2" id="KW-1185">Reference proteome</keyword>
<dbReference type="EMBL" id="JBITLV010000001">
    <property type="protein sequence ID" value="MFI7585681.1"/>
    <property type="molecule type" value="Genomic_DNA"/>
</dbReference>
<gene>
    <name evidence="1" type="ORF">ACIB24_01235</name>
</gene>
<accession>A0ABW8AJC5</accession>
<protein>
    <submittedName>
        <fullName evidence="1">Uncharacterized protein</fullName>
    </submittedName>
</protein>
<dbReference type="RefSeq" id="WP_398273984.1">
    <property type="nucleotide sequence ID" value="NZ_JBITLV010000001.1"/>
</dbReference>
<dbReference type="Proteomes" id="UP001612915">
    <property type="component" value="Unassembled WGS sequence"/>
</dbReference>
<name>A0ABW8AJC5_9ACTN</name>
<proteinExistence type="predicted"/>
<reference evidence="1 2" key="1">
    <citation type="submission" date="2024-10" db="EMBL/GenBank/DDBJ databases">
        <title>The Natural Products Discovery Center: Release of the First 8490 Sequenced Strains for Exploring Actinobacteria Biosynthetic Diversity.</title>
        <authorList>
            <person name="Kalkreuter E."/>
            <person name="Kautsar S.A."/>
            <person name="Yang D."/>
            <person name="Bader C.D."/>
            <person name="Teijaro C.N."/>
            <person name="Fluegel L."/>
            <person name="Davis C.M."/>
            <person name="Simpson J.R."/>
            <person name="Lauterbach L."/>
            <person name="Steele A.D."/>
            <person name="Gui C."/>
            <person name="Meng S."/>
            <person name="Li G."/>
            <person name="Viehrig K."/>
            <person name="Ye F."/>
            <person name="Su P."/>
            <person name="Kiefer A.F."/>
            <person name="Nichols A."/>
            <person name="Cepeda A.J."/>
            <person name="Yan W."/>
            <person name="Fan B."/>
            <person name="Jiang Y."/>
            <person name="Adhikari A."/>
            <person name="Zheng C.-J."/>
            <person name="Schuster L."/>
            <person name="Cowan T.M."/>
            <person name="Smanski M.J."/>
            <person name="Chevrette M.G."/>
            <person name="De Carvalho L.P.S."/>
            <person name="Shen B."/>
        </authorList>
    </citation>
    <scope>NUCLEOTIDE SEQUENCE [LARGE SCALE GENOMIC DNA]</scope>
    <source>
        <strain evidence="1 2">NPDC049639</strain>
    </source>
</reference>